<reference evidence="1" key="1">
    <citation type="submission" date="2017-02" db="EMBL/GenBank/DDBJ databases">
        <authorList>
            <person name="Regsiter A."/>
            <person name="William W."/>
        </authorList>
    </citation>
    <scope>NUCLEOTIDE SEQUENCE</scope>
    <source>
        <strain evidence="1">BdmA 4</strain>
    </source>
</reference>
<dbReference type="SUPFAM" id="SSF48452">
    <property type="entry name" value="TPR-like"/>
    <property type="match status" value="2"/>
</dbReference>
<dbReference type="PANTHER" id="PTHR12558:SF13">
    <property type="entry name" value="CELL DIVISION CYCLE PROTEIN 27 HOMOLOG"/>
    <property type="match status" value="1"/>
</dbReference>
<name>A0A3P3XRG6_9SPIR</name>
<evidence type="ECO:0008006" key="2">
    <source>
        <dbReference type="Google" id="ProtNLM"/>
    </source>
</evidence>
<evidence type="ECO:0000313" key="1">
    <source>
        <dbReference type="EMBL" id="SLM18847.1"/>
    </source>
</evidence>
<dbReference type="Gene3D" id="1.25.40.10">
    <property type="entry name" value="Tetratricopeptide repeat domain"/>
    <property type="match status" value="2"/>
</dbReference>
<dbReference type="GO" id="GO:0051301">
    <property type="term" value="P:cell division"/>
    <property type="evidence" value="ECO:0007669"/>
    <property type="project" value="TreeGrafter"/>
</dbReference>
<protein>
    <recommendedName>
        <fullName evidence="2">Tetratricopeptide repeat protein</fullName>
    </recommendedName>
</protein>
<gene>
    <name evidence="1" type="ORF">SPIRO4BDMA_50362</name>
</gene>
<sequence>MKIRFRFSAAIRNIFLVSIALAGMLALVVPGSGYAQQAMPKIDTEQLKKITSESSDLEALIVLATPQSIAQAQARIEASQYLSAPDKVALDAFARNVGLIVYGAKDTRLEIPAAAQGASQKYITCLVGLADASSGEIPRIFQNAACSTMSEFISSLTFFRSSRNETRDQALAALGRFEALGSVSVVPMLIKGQIALESKQYGDSAKNFQQALALDQQSQKAACGLARASLALGNPEGAKKALDPIVTRAGAGTADIAGQAGAATRPGLSSDYKSLYGMTLYSFNDILDAEPWLAAALKDDPTRTDVLVPLAKAAMQRRDYPAAWRYLESAAKTASQDRTWLVLKSQYALENSRQYDAERFARSAVRYFPKDPVAIAQLILALQISPDQARHLEAAELAKVVLELTNVQNANLTPFEQARRAQARDEALQFLVSESYNQQDWAAAANYIHEAGSAPLDKEMVATILRKSGNVQAAVQFASSWYARDPNSEKAVEAYLRSLAMATGGGLASAAPASDVHTGLGIAFSALGVGQGGSANSAILDMVVKFIAAPFSKELKSFLYYMSASLQDDENKAIDQLKDALAERADNVEALVSLASIYLDRYNRQSDKSDTTNRDKALRYLTQAKALNPTDNDLRARISQLESQIK</sequence>
<dbReference type="Pfam" id="PF14559">
    <property type="entry name" value="TPR_19"/>
    <property type="match status" value="1"/>
</dbReference>
<accession>A0A3P3XRG6</accession>
<dbReference type="InterPro" id="IPR011990">
    <property type="entry name" value="TPR-like_helical_dom_sf"/>
</dbReference>
<dbReference type="EMBL" id="FWDO01000005">
    <property type="protein sequence ID" value="SLM18847.1"/>
    <property type="molecule type" value="Genomic_DNA"/>
</dbReference>
<proteinExistence type="predicted"/>
<organism evidence="1">
    <name type="scientific">uncultured spirochete</name>
    <dbReference type="NCBI Taxonomy" id="156406"/>
    <lineage>
        <taxon>Bacteria</taxon>
        <taxon>Pseudomonadati</taxon>
        <taxon>Spirochaetota</taxon>
        <taxon>Spirochaetia</taxon>
        <taxon>Spirochaetales</taxon>
        <taxon>environmental samples</taxon>
    </lineage>
</organism>
<dbReference type="AlphaFoldDB" id="A0A3P3XRG6"/>
<dbReference type="PANTHER" id="PTHR12558">
    <property type="entry name" value="CELL DIVISION CYCLE 16,23,27"/>
    <property type="match status" value="1"/>
</dbReference>